<protein>
    <recommendedName>
        <fullName evidence="7">TF-B3 domain-containing protein</fullName>
    </recommendedName>
</protein>
<evidence type="ECO:0000256" key="1">
    <source>
        <dbReference type="ARBA" id="ARBA00004123"/>
    </source>
</evidence>
<keyword evidence="3" id="KW-0238">DNA-binding</keyword>
<feature type="region of interest" description="Disordered" evidence="6">
    <location>
        <begin position="136"/>
        <end position="160"/>
    </location>
</feature>
<keyword evidence="2" id="KW-0805">Transcription regulation</keyword>
<accession>M1DZJ7</accession>
<evidence type="ECO:0000256" key="4">
    <source>
        <dbReference type="ARBA" id="ARBA00023163"/>
    </source>
</evidence>
<dbReference type="InterPro" id="IPR050655">
    <property type="entry name" value="Plant_B3_domain"/>
</dbReference>
<dbReference type="PANTHER" id="PTHR31920">
    <property type="entry name" value="B3 DOMAIN-CONTAINING"/>
    <property type="match status" value="1"/>
</dbReference>
<dbReference type="PaxDb" id="4113-PGSC0003DMT400096938"/>
<dbReference type="CDD" id="cd10017">
    <property type="entry name" value="B3_DNA"/>
    <property type="match status" value="1"/>
</dbReference>
<dbReference type="OMA" id="FARRCCK"/>
<dbReference type="InterPro" id="IPR015300">
    <property type="entry name" value="DNA-bd_pseudobarrel_sf"/>
</dbReference>
<dbReference type="GO" id="GO:0005634">
    <property type="term" value="C:nucleus"/>
    <property type="evidence" value="ECO:0007669"/>
    <property type="project" value="UniProtKB-SubCell"/>
</dbReference>
<keyword evidence="9" id="KW-1185">Reference proteome</keyword>
<dbReference type="InParanoid" id="M1DZJ7"/>
<organism evidence="8 9">
    <name type="scientific">Solanum tuberosum</name>
    <name type="common">Potato</name>
    <dbReference type="NCBI Taxonomy" id="4113"/>
    <lineage>
        <taxon>Eukaryota</taxon>
        <taxon>Viridiplantae</taxon>
        <taxon>Streptophyta</taxon>
        <taxon>Embryophyta</taxon>
        <taxon>Tracheophyta</taxon>
        <taxon>Spermatophyta</taxon>
        <taxon>Magnoliopsida</taxon>
        <taxon>eudicotyledons</taxon>
        <taxon>Gunneridae</taxon>
        <taxon>Pentapetalae</taxon>
        <taxon>asterids</taxon>
        <taxon>lamiids</taxon>
        <taxon>Solanales</taxon>
        <taxon>Solanaceae</taxon>
        <taxon>Solanoideae</taxon>
        <taxon>Solaneae</taxon>
        <taxon>Solanum</taxon>
    </lineage>
</organism>
<keyword evidence="4" id="KW-0804">Transcription</keyword>
<dbReference type="GO" id="GO:0003677">
    <property type="term" value="F:DNA binding"/>
    <property type="evidence" value="ECO:0007669"/>
    <property type="project" value="UniProtKB-KW"/>
</dbReference>
<dbReference type="PANTHER" id="PTHR31920:SF108">
    <property type="entry name" value="B3 DOMAIN-CONTAINING TRANSCRIPTION FACTOR VRN1-LIKE"/>
    <property type="match status" value="1"/>
</dbReference>
<name>M1DZJ7_SOLTU</name>
<evidence type="ECO:0000313" key="8">
    <source>
        <dbReference type="EnsemblPlants" id="PGSC0003DMT400096938"/>
    </source>
</evidence>
<evidence type="ECO:0000313" key="9">
    <source>
        <dbReference type="Proteomes" id="UP000011115"/>
    </source>
</evidence>
<evidence type="ECO:0000256" key="5">
    <source>
        <dbReference type="ARBA" id="ARBA00023242"/>
    </source>
</evidence>
<sequence length="184" mass="21368">MQRIPEEFARRCCKNMLNPVYLEVPSGQVWEVEVQHSEGQIWLAKGWEDFCDYYSISCGHFLMFGYNAHSCFDVTIFDLSATEIEYPYSLRTFHCHETHHVLKSDLSESDDYVYILEDIPRSQKLNEKVPDMVDHSVENLGDGQSSKRKRDEEDVASPSFTRKGQCEDLIGYDLNSMSILLHNN</sequence>
<dbReference type="Pfam" id="PF02362">
    <property type="entry name" value="B3"/>
    <property type="match status" value="1"/>
</dbReference>
<dbReference type="PROSITE" id="PS50863">
    <property type="entry name" value="B3"/>
    <property type="match status" value="1"/>
</dbReference>
<dbReference type="Gramene" id="PGSC0003DMT400096938">
    <property type="protein sequence ID" value="PGSC0003DMT400096938"/>
    <property type="gene ID" value="PGSC0003DMG400046509"/>
</dbReference>
<keyword evidence="5" id="KW-0539">Nucleus</keyword>
<dbReference type="EnsemblPlants" id="PGSC0003DMT400096938">
    <property type="protein sequence ID" value="PGSC0003DMT400096938"/>
    <property type="gene ID" value="PGSC0003DMG400046509"/>
</dbReference>
<dbReference type="AlphaFoldDB" id="M1DZJ7"/>
<evidence type="ECO:0000259" key="7">
    <source>
        <dbReference type="PROSITE" id="PS50863"/>
    </source>
</evidence>
<proteinExistence type="predicted"/>
<evidence type="ECO:0000256" key="6">
    <source>
        <dbReference type="SAM" id="MobiDB-lite"/>
    </source>
</evidence>
<feature type="domain" description="TF-B3" evidence="7">
    <location>
        <begin position="1"/>
        <end position="80"/>
    </location>
</feature>
<dbReference type="Gene3D" id="2.40.330.10">
    <property type="entry name" value="DNA-binding pseudobarrel domain"/>
    <property type="match status" value="1"/>
</dbReference>
<evidence type="ECO:0000256" key="3">
    <source>
        <dbReference type="ARBA" id="ARBA00023125"/>
    </source>
</evidence>
<comment type="subcellular location">
    <subcellularLocation>
        <location evidence="1">Nucleus</location>
    </subcellularLocation>
</comment>
<dbReference type="SUPFAM" id="SSF101936">
    <property type="entry name" value="DNA-binding pseudobarrel domain"/>
    <property type="match status" value="1"/>
</dbReference>
<dbReference type="STRING" id="4113.M1DZJ7"/>
<dbReference type="Proteomes" id="UP000011115">
    <property type="component" value="Unassembled WGS sequence"/>
</dbReference>
<dbReference type="HOGENOM" id="CLU_1470641_0_0_1"/>
<reference evidence="9" key="1">
    <citation type="journal article" date="2011" name="Nature">
        <title>Genome sequence and analysis of the tuber crop potato.</title>
        <authorList>
            <consortium name="The Potato Genome Sequencing Consortium"/>
        </authorList>
    </citation>
    <scope>NUCLEOTIDE SEQUENCE [LARGE SCALE GENOMIC DNA]</scope>
    <source>
        <strain evidence="9">cv. DM1-3 516 R44</strain>
    </source>
</reference>
<dbReference type="InterPro" id="IPR003340">
    <property type="entry name" value="B3_DNA-bd"/>
</dbReference>
<reference evidence="8" key="2">
    <citation type="submission" date="2015-06" db="UniProtKB">
        <authorList>
            <consortium name="EnsemblPlants"/>
        </authorList>
    </citation>
    <scope>IDENTIFICATION</scope>
    <source>
        <strain evidence="8">DM1-3 516 R44</strain>
    </source>
</reference>
<evidence type="ECO:0000256" key="2">
    <source>
        <dbReference type="ARBA" id="ARBA00023015"/>
    </source>
</evidence>